<sequence length="486" mass="54157">MNYFKLLRFWAALAALFATPAFCGLATAQDGDAFHERSLEIITEPWTGDLDGMLERRYIRALVVYSKTNYFLDGPTERGVTYESLKNFEAQLNAGRKKKVHILPIPVTNDQLIPMLTAGKGDIAAAMLTETADRRKLVDFSAPFSDQIRELVVTGPGSPKIAHAADLSGKTVYVRQSSSYFDSLQKLNRQLAAQGKPPAVIEPADENLEEEDILEMVNAGLIQITVVDNYLANFWRQFFTDLEVHKNFDLRSGGRLAWAFRHGSPKLAKAVNEFVKKNKQGTLMGNILIKRYLRNTQWAKRAISGQDLARFKSTVGFFKQYAGQYSFDWLMITALAYQESGLDQSKRSPEGAVGVMQILPGTAAGHPIYITGVTKLDNNIHAGVKYLRHLYDENFKDDAGVSELNKVLFTFAAYNAGPAKVKQLRASAAKMGLNPNVWFGNVEQAAARAIGRETVQYVSNIFKYYIAYKQIAKQGNQREAAQAAAR</sequence>
<dbReference type="Gene3D" id="3.40.190.10">
    <property type="entry name" value="Periplasmic binding protein-like II"/>
    <property type="match status" value="2"/>
</dbReference>
<dbReference type="AlphaFoldDB" id="E1QLC7"/>
<evidence type="ECO:0000256" key="3">
    <source>
        <dbReference type="ARBA" id="ARBA00023237"/>
    </source>
</evidence>
<evidence type="ECO:0000313" key="6">
    <source>
        <dbReference type="EMBL" id="ADK86362.1"/>
    </source>
</evidence>
<dbReference type="PANTHER" id="PTHR35936:SF32">
    <property type="entry name" value="MEMBRANE-BOUND LYTIC MUREIN TRANSGLYCOSYLASE F"/>
    <property type="match status" value="1"/>
</dbReference>
<dbReference type="STRING" id="644282.Deba_3009"/>
<evidence type="ECO:0000256" key="4">
    <source>
        <dbReference type="SAM" id="SignalP"/>
    </source>
</evidence>
<keyword evidence="7" id="KW-1185">Reference proteome</keyword>
<keyword evidence="3" id="KW-0998">Cell outer membrane</keyword>
<organism evidence="6 7">
    <name type="scientific">Desulfarculus baarsii (strain ATCC 33931 / DSM 2075 / LMG 7858 / VKM B-1802 / 2st14)</name>
    <dbReference type="NCBI Taxonomy" id="644282"/>
    <lineage>
        <taxon>Bacteria</taxon>
        <taxon>Pseudomonadati</taxon>
        <taxon>Thermodesulfobacteriota</taxon>
        <taxon>Desulfarculia</taxon>
        <taxon>Desulfarculales</taxon>
        <taxon>Desulfarculaceae</taxon>
        <taxon>Desulfarculus</taxon>
    </lineage>
</organism>
<dbReference type="CDD" id="cd13403">
    <property type="entry name" value="MLTF-like"/>
    <property type="match status" value="1"/>
</dbReference>
<proteinExistence type="predicted"/>
<dbReference type="GO" id="GO:0009279">
    <property type="term" value="C:cell outer membrane"/>
    <property type="evidence" value="ECO:0007669"/>
    <property type="project" value="UniProtKB-SubCell"/>
</dbReference>
<dbReference type="OrthoDB" id="9801695at2"/>
<dbReference type="Pfam" id="PF00497">
    <property type="entry name" value="SBP_bac_3"/>
    <property type="match status" value="1"/>
</dbReference>
<dbReference type="InterPro" id="IPR001638">
    <property type="entry name" value="Solute-binding_3/MltF_N"/>
</dbReference>
<reference evidence="6 7" key="1">
    <citation type="journal article" date="2010" name="Stand. Genomic Sci.">
        <title>Complete genome sequence of Desulfarculus baarsii type strain (2st14).</title>
        <authorList>
            <person name="Sun H."/>
            <person name="Spring S."/>
            <person name="Lapidus A."/>
            <person name="Davenport K."/>
            <person name="Del Rio T.G."/>
            <person name="Tice H."/>
            <person name="Nolan M."/>
            <person name="Copeland A."/>
            <person name="Cheng J.F."/>
            <person name="Lucas S."/>
            <person name="Tapia R."/>
            <person name="Goodwin L."/>
            <person name="Pitluck S."/>
            <person name="Ivanova N."/>
            <person name="Pagani I."/>
            <person name="Mavromatis K."/>
            <person name="Ovchinnikova G."/>
            <person name="Pati A."/>
            <person name="Chen A."/>
            <person name="Palaniappan K."/>
            <person name="Hauser L."/>
            <person name="Chang Y.J."/>
            <person name="Jeffries C.D."/>
            <person name="Detter J.C."/>
            <person name="Han C."/>
            <person name="Rohde M."/>
            <person name="Brambilla E."/>
            <person name="Goker M."/>
            <person name="Woyke T."/>
            <person name="Bristow J."/>
            <person name="Eisen J.A."/>
            <person name="Markowitz V."/>
            <person name="Hugenholtz P."/>
            <person name="Kyrpides N.C."/>
            <person name="Klenk H.P."/>
            <person name="Land M."/>
        </authorList>
    </citation>
    <scope>NUCLEOTIDE SEQUENCE [LARGE SCALE GENOMIC DNA]</scope>
    <source>
        <strain evidence="7">ATCC 33931 / DSM 2075 / LMG 7858 / VKM B-1802 / 2st14</strain>
    </source>
</reference>
<dbReference type="InterPro" id="IPR008258">
    <property type="entry name" value="Transglycosylase_SLT_dom_1"/>
</dbReference>
<evidence type="ECO:0000256" key="2">
    <source>
        <dbReference type="ARBA" id="ARBA00022729"/>
    </source>
</evidence>
<dbReference type="KEGG" id="dbr:Deba_3009"/>
<dbReference type="CDD" id="cd01009">
    <property type="entry name" value="PBP2_YfhD_N"/>
    <property type="match status" value="1"/>
</dbReference>
<dbReference type="RefSeq" id="WP_013259799.1">
    <property type="nucleotide sequence ID" value="NC_014365.1"/>
</dbReference>
<evidence type="ECO:0000256" key="1">
    <source>
        <dbReference type="ARBA" id="ARBA00004339"/>
    </source>
</evidence>
<dbReference type="Gene3D" id="1.10.530.10">
    <property type="match status" value="1"/>
</dbReference>
<dbReference type="PANTHER" id="PTHR35936">
    <property type="entry name" value="MEMBRANE-BOUND LYTIC MUREIN TRANSGLYCOSYLASE F"/>
    <property type="match status" value="1"/>
</dbReference>
<dbReference type="eggNOG" id="COG4623">
    <property type="taxonomic scope" value="Bacteria"/>
</dbReference>
<accession>E1QLC7</accession>
<dbReference type="CAZy" id="GH23">
    <property type="family name" value="Glycoside Hydrolase Family 23"/>
</dbReference>
<dbReference type="Proteomes" id="UP000009047">
    <property type="component" value="Chromosome"/>
</dbReference>
<name>E1QLC7_DESB2</name>
<dbReference type="SMART" id="SM00062">
    <property type="entry name" value="PBPb"/>
    <property type="match status" value="1"/>
</dbReference>
<comment type="subcellular location">
    <subcellularLocation>
        <location evidence="1">Cell outer membrane</location>
        <topology evidence="1">Peripheral membrane protein</topology>
    </subcellularLocation>
</comment>
<gene>
    <name evidence="6" type="ordered locus">Deba_3009</name>
</gene>
<evidence type="ECO:0000313" key="7">
    <source>
        <dbReference type="Proteomes" id="UP000009047"/>
    </source>
</evidence>
<dbReference type="SUPFAM" id="SSF53955">
    <property type="entry name" value="Lysozyme-like"/>
    <property type="match status" value="1"/>
</dbReference>
<evidence type="ECO:0000259" key="5">
    <source>
        <dbReference type="SMART" id="SM00062"/>
    </source>
</evidence>
<feature type="domain" description="Solute-binding protein family 3/N-terminal" evidence="5">
    <location>
        <begin position="61"/>
        <end position="296"/>
    </location>
</feature>
<dbReference type="EMBL" id="CP002085">
    <property type="protein sequence ID" value="ADK86362.1"/>
    <property type="molecule type" value="Genomic_DNA"/>
</dbReference>
<protein>
    <submittedName>
        <fullName evidence="6">Lytic transglycosylase catalytic</fullName>
    </submittedName>
</protein>
<keyword evidence="3" id="KW-0472">Membrane</keyword>
<dbReference type="SUPFAM" id="SSF53850">
    <property type="entry name" value="Periplasmic binding protein-like II"/>
    <property type="match status" value="1"/>
</dbReference>
<dbReference type="InterPro" id="IPR023346">
    <property type="entry name" value="Lysozyme-like_dom_sf"/>
</dbReference>
<feature type="signal peptide" evidence="4">
    <location>
        <begin position="1"/>
        <end position="28"/>
    </location>
</feature>
<keyword evidence="2 4" id="KW-0732">Signal</keyword>
<dbReference type="HOGENOM" id="CLU_027494_1_0_7"/>
<feature type="chain" id="PRO_5003150470" evidence="4">
    <location>
        <begin position="29"/>
        <end position="486"/>
    </location>
</feature>
<dbReference type="Pfam" id="PF01464">
    <property type="entry name" value="SLT"/>
    <property type="match status" value="1"/>
</dbReference>